<evidence type="ECO:0000256" key="14">
    <source>
        <dbReference type="ARBA" id="ARBA00038442"/>
    </source>
</evidence>
<gene>
    <name evidence="18" type="primary">LOC113216736</name>
</gene>
<dbReference type="AlphaFoldDB" id="A0A9C6U1W0"/>
<dbReference type="Pfam" id="PF01490">
    <property type="entry name" value="Aa_trans"/>
    <property type="match status" value="2"/>
</dbReference>
<dbReference type="PANTHER" id="PTHR22950">
    <property type="entry name" value="AMINO ACID TRANSPORTER"/>
    <property type="match status" value="1"/>
</dbReference>
<evidence type="ECO:0000256" key="10">
    <source>
        <dbReference type="ARBA" id="ARBA00023136"/>
    </source>
</evidence>
<evidence type="ECO:0000313" key="18">
    <source>
        <dbReference type="RefSeq" id="XP_052123756.1"/>
    </source>
</evidence>
<feature type="transmembrane region" description="Helical" evidence="15">
    <location>
        <begin position="381"/>
        <end position="403"/>
    </location>
</feature>
<dbReference type="InterPro" id="IPR013057">
    <property type="entry name" value="AA_transpt_TM"/>
</dbReference>
<dbReference type="GO" id="GO:0005765">
    <property type="term" value="C:lysosomal membrane"/>
    <property type="evidence" value="ECO:0007669"/>
    <property type="project" value="UniProtKB-SubCell"/>
</dbReference>
<evidence type="ECO:0000313" key="17">
    <source>
        <dbReference type="Proteomes" id="UP000504606"/>
    </source>
</evidence>
<keyword evidence="8 15" id="KW-1133">Transmembrane helix</keyword>
<name>A0A9C6U1W0_FRAOC</name>
<sequence length="440" mass="48800">MGTSLLAMPWGLERAGLLGGLLLVVGMGALCLYTTFRVLSVHRLHGSSHDASAEVPELCRKLLGRWAELLARVFSLVVLLGAVIVYWILMSNFLFHSIDYLHDEVTGVSPVRLENVSKIFTPVKCHLLTGTGETPLITSALAGASVAAPGDPATLAEEDTFHQWWNLESNVPIYLVLIMAPLMNFKSATFFTKFNSLGTLSVLYLLIFILVKSSAWGVNLNVHDVLSEHYSPLFKMSFPATSGMLALSYFIHNIIISIMKNNRHQENNGRDLSIAYVLVTVTYSVIGGVFYISFPLVKSCIEDNLLNNFESWDPMTVAARAFLFFQLVTVFPLVAFMLRSQICTMFLGRSWPGRLPVLMINAIFIVVCILFAIYLPRFGTIIRFTGAISGLVYIFLLPVLLHLASLQRQGKLTKLTTSLHMIIPVIGMANLIAQFFVSDD</sequence>
<evidence type="ECO:0000256" key="15">
    <source>
        <dbReference type="SAM" id="Phobius"/>
    </source>
</evidence>
<dbReference type="Proteomes" id="UP000504606">
    <property type="component" value="Unplaced"/>
</dbReference>
<evidence type="ECO:0000256" key="8">
    <source>
        <dbReference type="ARBA" id="ARBA00022989"/>
    </source>
</evidence>
<evidence type="ECO:0000256" key="11">
    <source>
        <dbReference type="ARBA" id="ARBA00023157"/>
    </source>
</evidence>
<proteinExistence type="inferred from homology"/>
<keyword evidence="13" id="KW-0458">Lysosome</keyword>
<keyword evidence="6" id="KW-0967">Endosome</keyword>
<feature type="transmembrane region" description="Helical" evidence="15">
    <location>
        <begin position="317"/>
        <end position="338"/>
    </location>
</feature>
<accession>A0A9C6U1W0</accession>
<dbReference type="PANTHER" id="PTHR22950:SF244">
    <property type="entry name" value="NEUTRAL AMINO ACID TRANSPORTER 9"/>
    <property type="match status" value="1"/>
</dbReference>
<feature type="transmembrane region" description="Helical" evidence="15">
    <location>
        <begin position="275"/>
        <end position="297"/>
    </location>
</feature>
<keyword evidence="17" id="KW-1185">Reference proteome</keyword>
<evidence type="ECO:0000256" key="13">
    <source>
        <dbReference type="ARBA" id="ARBA00023228"/>
    </source>
</evidence>
<feature type="transmembrane region" description="Helical" evidence="15">
    <location>
        <begin position="415"/>
        <end position="437"/>
    </location>
</feature>
<evidence type="ECO:0000256" key="3">
    <source>
        <dbReference type="ARBA" id="ARBA00022448"/>
    </source>
</evidence>
<feature type="transmembrane region" description="Helical" evidence="15">
    <location>
        <begin position="15"/>
        <end position="36"/>
    </location>
</feature>
<dbReference type="RefSeq" id="XP_052123756.1">
    <property type="nucleotide sequence ID" value="XM_052267796.1"/>
</dbReference>
<keyword evidence="12" id="KW-0325">Glycoprotein</keyword>
<feature type="transmembrane region" description="Helical" evidence="15">
    <location>
        <begin position="69"/>
        <end position="89"/>
    </location>
</feature>
<evidence type="ECO:0000256" key="7">
    <source>
        <dbReference type="ARBA" id="ARBA00022970"/>
    </source>
</evidence>
<feature type="domain" description="Amino acid transporter transmembrane" evidence="16">
    <location>
        <begin position="179"/>
        <end position="433"/>
    </location>
</feature>
<protein>
    <submittedName>
        <fullName evidence="18">Sodium-coupled neutral amino acid transporter 9 homolog</fullName>
    </submittedName>
</protein>
<feature type="domain" description="Amino acid transporter transmembrane" evidence="16">
    <location>
        <begin position="1"/>
        <end position="109"/>
    </location>
</feature>
<evidence type="ECO:0000256" key="1">
    <source>
        <dbReference type="ARBA" id="ARBA00004107"/>
    </source>
</evidence>
<evidence type="ECO:0000256" key="5">
    <source>
        <dbReference type="ARBA" id="ARBA00022723"/>
    </source>
</evidence>
<feature type="transmembrane region" description="Helical" evidence="15">
    <location>
        <begin position="358"/>
        <end position="375"/>
    </location>
</feature>
<evidence type="ECO:0000256" key="6">
    <source>
        <dbReference type="ARBA" id="ARBA00022753"/>
    </source>
</evidence>
<dbReference type="GO" id="GO:0031902">
    <property type="term" value="C:late endosome membrane"/>
    <property type="evidence" value="ECO:0007669"/>
    <property type="project" value="UniProtKB-SubCell"/>
</dbReference>
<organism evidence="17 18">
    <name type="scientific">Frankliniella occidentalis</name>
    <name type="common">Western flower thrips</name>
    <name type="synonym">Euthrips occidentalis</name>
    <dbReference type="NCBI Taxonomy" id="133901"/>
    <lineage>
        <taxon>Eukaryota</taxon>
        <taxon>Metazoa</taxon>
        <taxon>Ecdysozoa</taxon>
        <taxon>Arthropoda</taxon>
        <taxon>Hexapoda</taxon>
        <taxon>Insecta</taxon>
        <taxon>Pterygota</taxon>
        <taxon>Neoptera</taxon>
        <taxon>Paraneoptera</taxon>
        <taxon>Thysanoptera</taxon>
        <taxon>Terebrantia</taxon>
        <taxon>Thripoidea</taxon>
        <taxon>Thripidae</taxon>
        <taxon>Frankliniella</taxon>
    </lineage>
</organism>
<comment type="similarity">
    <text evidence="14">Belongs to the amino acid/polyamine transporter 2 family. SLC38A9 subfamily.</text>
</comment>
<feature type="transmembrane region" description="Helical" evidence="15">
    <location>
        <begin position="197"/>
        <end position="216"/>
    </location>
</feature>
<feature type="transmembrane region" description="Helical" evidence="15">
    <location>
        <begin position="169"/>
        <end position="185"/>
    </location>
</feature>
<keyword evidence="11" id="KW-1015">Disulfide bond</keyword>
<keyword evidence="10 15" id="KW-0472">Membrane</keyword>
<evidence type="ECO:0000256" key="2">
    <source>
        <dbReference type="ARBA" id="ARBA00004155"/>
    </source>
</evidence>
<evidence type="ECO:0000256" key="9">
    <source>
        <dbReference type="ARBA" id="ARBA00023053"/>
    </source>
</evidence>
<evidence type="ECO:0000256" key="4">
    <source>
        <dbReference type="ARBA" id="ARBA00022692"/>
    </source>
</evidence>
<keyword evidence="7" id="KW-0029">Amino-acid transport</keyword>
<evidence type="ECO:0000256" key="12">
    <source>
        <dbReference type="ARBA" id="ARBA00023180"/>
    </source>
</evidence>
<keyword evidence="5" id="KW-0479">Metal-binding</keyword>
<comment type="subcellular location">
    <subcellularLocation>
        <location evidence="1">Late endosome membrane</location>
        <topology evidence="1">Multi-pass membrane protein</topology>
    </subcellularLocation>
    <subcellularLocation>
        <location evidence="2">Lysosome membrane</location>
        <topology evidence="2">Multi-pass membrane protein</topology>
    </subcellularLocation>
</comment>
<evidence type="ECO:0000259" key="16">
    <source>
        <dbReference type="Pfam" id="PF01490"/>
    </source>
</evidence>
<keyword evidence="3" id="KW-0813">Transport</keyword>
<dbReference type="GeneID" id="113216736"/>
<keyword evidence="4 15" id="KW-0812">Transmembrane</keyword>
<dbReference type="KEGG" id="foc:113216736"/>
<dbReference type="GO" id="GO:0046872">
    <property type="term" value="F:metal ion binding"/>
    <property type="evidence" value="ECO:0007669"/>
    <property type="project" value="UniProtKB-KW"/>
</dbReference>
<feature type="transmembrane region" description="Helical" evidence="15">
    <location>
        <begin position="236"/>
        <end position="255"/>
    </location>
</feature>
<reference evidence="18" key="1">
    <citation type="journal article" date="2018" name="Proc. Natl. Acad. Sci. U.S.A.">
        <title>Phylogenomics and the evolution of hemipteroid insects.</title>
        <authorList>
            <person name="Johnson K.P."/>
            <person name="Dietrich C.H."/>
            <person name="Friedrich F."/>
            <person name="Beutel R.G."/>
            <person name="Wipfler B."/>
            <person name="Peters R.S."/>
            <person name="Allen J.M."/>
            <person name="Petersen M."/>
            <person name="Donath A."/>
            <person name="Walden K.K."/>
            <person name="Kozlov A.M."/>
            <person name="Podsiadlowski L."/>
            <person name="Mayer C."/>
            <person name="Meusemann K."/>
            <person name="Vasilikopoulos A."/>
            <person name="Waterhouse R.M."/>
            <person name="Cameron S.L."/>
            <person name="Weirauch C."/>
            <person name="Swanson D.R."/>
            <person name="Percy D.M."/>
            <person name="Hardy N.B."/>
            <person name="Terry I."/>
            <person name="Liu S."/>
            <person name="Zhou X."/>
            <person name="Misof B."/>
            <person name="Robertson H.M."/>
            <person name="Yoshizawa K."/>
        </authorList>
    </citation>
    <scope>NUCLEOTIDE SEQUENCE</scope>
    <source>
        <tissue evidence="18">Whole organism</tissue>
    </source>
</reference>
<keyword evidence="9" id="KW-0915">Sodium</keyword>
<dbReference type="GO" id="GO:0015179">
    <property type="term" value="F:L-amino acid transmembrane transporter activity"/>
    <property type="evidence" value="ECO:0007669"/>
    <property type="project" value="TreeGrafter"/>
</dbReference>
<dbReference type="OrthoDB" id="294730at2759"/>
<reference evidence="18" key="2">
    <citation type="submission" date="2025-08" db="UniProtKB">
        <authorList>
            <consortium name="RefSeq"/>
        </authorList>
    </citation>
    <scope>IDENTIFICATION</scope>
    <source>
        <tissue evidence="18">Whole organism</tissue>
    </source>
</reference>